<dbReference type="InterPro" id="IPR009446">
    <property type="entry name" value="Mgm101"/>
</dbReference>
<evidence type="ECO:0000313" key="12">
    <source>
        <dbReference type="Proteomes" id="UP000001996"/>
    </source>
</evidence>
<evidence type="ECO:0000256" key="8">
    <source>
        <dbReference type="ARBA" id="ARBA00023204"/>
    </source>
</evidence>
<evidence type="ECO:0000256" key="6">
    <source>
        <dbReference type="ARBA" id="ARBA00023125"/>
    </source>
</evidence>
<evidence type="ECO:0000256" key="7">
    <source>
        <dbReference type="ARBA" id="ARBA00023128"/>
    </source>
</evidence>
<dbReference type="AlphaFoldDB" id="A5DW68"/>
<dbReference type="GeneID" id="5233981"/>
<keyword evidence="9" id="KW-1135">Mitochondrion nucleoid</keyword>
<evidence type="ECO:0000256" key="9">
    <source>
        <dbReference type="ARBA" id="ARBA00023271"/>
    </source>
</evidence>
<dbReference type="GO" id="GO:0003697">
    <property type="term" value="F:single-stranded DNA binding"/>
    <property type="evidence" value="ECO:0007669"/>
    <property type="project" value="InterPro"/>
</dbReference>
<dbReference type="HOGENOM" id="CLU_028692_0_3_1"/>
<dbReference type="FunCoup" id="A5DW68">
    <property type="interactions" value="274"/>
</dbReference>
<dbReference type="InParanoid" id="A5DW68"/>
<keyword evidence="4" id="KW-0227">DNA damage</keyword>
<dbReference type="OrthoDB" id="17164at2759"/>
<dbReference type="VEuPathDB" id="FungiDB:LELG_01604"/>
<evidence type="ECO:0000256" key="1">
    <source>
        <dbReference type="ARBA" id="ARBA00004436"/>
    </source>
</evidence>
<dbReference type="Pfam" id="PF06420">
    <property type="entry name" value="Mgm101p"/>
    <property type="match status" value="1"/>
</dbReference>
<proteinExistence type="inferred from homology"/>
<evidence type="ECO:0000256" key="4">
    <source>
        <dbReference type="ARBA" id="ARBA00022763"/>
    </source>
</evidence>
<feature type="compositionally biased region" description="Low complexity" evidence="10">
    <location>
        <begin position="36"/>
        <end position="63"/>
    </location>
</feature>
<protein>
    <recommendedName>
        <fullName evidence="3">Mitochondrial genome maintenance protein MGM101</fullName>
    </recommendedName>
</protein>
<accession>A5DW68</accession>
<comment type="subcellular location">
    <subcellularLocation>
        <location evidence="1">Mitochondrion matrix</location>
        <location evidence="1">Mitochondrion nucleoid</location>
    </subcellularLocation>
</comment>
<dbReference type="GO" id="GO:0000725">
    <property type="term" value="P:recombinational repair"/>
    <property type="evidence" value="ECO:0007669"/>
    <property type="project" value="TreeGrafter"/>
</dbReference>
<dbReference type="Proteomes" id="UP000001996">
    <property type="component" value="Unassembled WGS sequence"/>
</dbReference>
<dbReference type="GO" id="GO:0036297">
    <property type="term" value="P:interstrand cross-link repair"/>
    <property type="evidence" value="ECO:0007669"/>
    <property type="project" value="TreeGrafter"/>
</dbReference>
<keyword evidence="8" id="KW-0234">DNA repair</keyword>
<organism evidence="11 12">
    <name type="scientific">Lodderomyces elongisporus (strain ATCC 11503 / CBS 2605 / JCM 1781 / NBRC 1676 / NRRL YB-4239)</name>
    <name type="common">Yeast</name>
    <name type="synonym">Saccharomyces elongisporus</name>
    <dbReference type="NCBI Taxonomy" id="379508"/>
    <lineage>
        <taxon>Eukaryota</taxon>
        <taxon>Fungi</taxon>
        <taxon>Dikarya</taxon>
        <taxon>Ascomycota</taxon>
        <taxon>Saccharomycotina</taxon>
        <taxon>Pichiomycetes</taxon>
        <taxon>Debaryomycetaceae</taxon>
        <taxon>Candida/Lodderomyces clade</taxon>
        <taxon>Lodderomyces</taxon>
    </lineage>
</organism>
<keyword evidence="6" id="KW-0238">DNA-binding</keyword>
<keyword evidence="12" id="KW-1185">Reference proteome</keyword>
<evidence type="ECO:0000256" key="2">
    <source>
        <dbReference type="ARBA" id="ARBA00007053"/>
    </source>
</evidence>
<comment type="similarity">
    <text evidence="2">Belongs to the MGM101 family.</text>
</comment>
<sequence length="357" mass="38664">MLQPLRKSLVKSSIQCVASSVMRRSYAVTYTKLGTRKAASNSTSTRTTATTTSKSPTPSGSSRVVKKPIIQQVSKDESGADATTTNIDGDTVAAADTENAKSESVVDTSSDSAPKKRGLKPSSTTSKTIPVKRSTASTTSASTLTSSRMSKPEAVPIEELNLNDGPLASSLTSSSSSSNNLSIDWADSFHGIGSQSFSREVIDILLAPISKDDIEIKPDGILYLPEIKYRRILNRAFGPGGWGLVPRTSTLITPKQVSREYGLICNGRLVSIARGEQDFFGGGEKVTTALEGCKSNALMRCCKDLGIASELWDPGFIRKWKERYCEEVFVEHAVTKTKKKLWKLKSLPKFGHPYKQL</sequence>
<dbReference type="PANTHER" id="PTHR31404">
    <property type="entry name" value="MITOCHONDRIAL GENOME MAINTENANCE PROTEIN MGM101"/>
    <property type="match status" value="1"/>
</dbReference>
<dbReference type="KEGG" id="lel:PVL30_001577"/>
<evidence type="ECO:0000313" key="11">
    <source>
        <dbReference type="EMBL" id="EDK43426.1"/>
    </source>
</evidence>
<evidence type="ECO:0000256" key="5">
    <source>
        <dbReference type="ARBA" id="ARBA00022946"/>
    </source>
</evidence>
<evidence type="ECO:0000256" key="3">
    <source>
        <dbReference type="ARBA" id="ARBA00013628"/>
    </source>
</evidence>
<dbReference type="PANTHER" id="PTHR31404:SF0">
    <property type="entry name" value="MITOCHONDRIAL GENOME MAINTENANCE PROTEIN MGM101"/>
    <property type="match status" value="1"/>
</dbReference>
<feature type="region of interest" description="Disordered" evidence="10">
    <location>
        <begin position="35"/>
        <end position="153"/>
    </location>
</feature>
<evidence type="ECO:0000256" key="10">
    <source>
        <dbReference type="SAM" id="MobiDB-lite"/>
    </source>
</evidence>
<dbReference type="STRING" id="379508.A5DW68"/>
<dbReference type="eggNOG" id="ENOG502RXU4">
    <property type="taxonomic scope" value="Eukaryota"/>
</dbReference>
<feature type="compositionally biased region" description="Low complexity" evidence="10">
    <location>
        <begin position="134"/>
        <end position="147"/>
    </location>
</feature>
<keyword evidence="5" id="KW-0809">Transit peptide</keyword>
<dbReference type="GO" id="GO:0000262">
    <property type="term" value="C:mitochondrial chromosome"/>
    <property type="evidence" value="ECO:0007669"/>
    <property type="project" value="InterPro"/>
</dbReference>
<keyword evidence="7" id="KW-0496">Mitochondrion</keyword>
<name>A5DW68_LODEL</name>
<dbReference type="EMBL" id="CH981525">
    <property type="protein sequence ID" value="EDK43426.1"/>
    <property type="molecule type" value="Genomic_DNA"/>
</dbReference>
<gene>
    <name evidence="11" type="ORF">LELG_01604</name>
</gene>
<reference evidence="11 12" key="1">
    <citation type="journal article" date="2009" name="Nature">
        <title>Evolution of pathogenicity and sexual reproduction in eight Candida genomes.</title>
        <authorList>
            <person name="Butler G."/>
            <person name="Rasmussen M.D."/>
            <person name="Lin M.F."/>
            <person name="Santos M.A."/>
            <person name="Sakthikumar S."/>
            <person name="Munro C.A."/>
            <person name="Rheinbay E."/>
            <person name="Grabherr M."/>
            <person name="Forche A."/>
            <person name="Reedy J.L."/>
            <person name="Agrafioti I."/>
            <person name="Arnaud M.B."/>
            <person name="Bates S."/>
            <person name="Brown A.J."/>
            <person name="Brunke S."/>
            <person name="Costanzo M.C."/>
            <person name="Fitzpatrick D.A."/>
            <person name="de Groot P.W."/>
            <person name="Harris D."/>
            <person name="Hoyer L.L."/>
            <person name="Hube B."/>
            <person name="Klis F.M."/>
            <person name="Kodira C."/>
            <person name="Lennard N."/>
            <person name="Logue M.E."/>
            <person name="Martin R."/>
            <person name="Neiman A.M."/>
            <person name="Nikolaou E."/>
            <person name="Quail M.A."/>
            <person name="Quinn J."/>
            <person name="Santos M.C."/>
            <person name="Schmitzberger F.F."/>
            <person name="Sherlock G."/>
            <person name="Shah P."/>
            <person name="Silverstein K.A."/>
            <person name="Skrzypek M.S."/>
            <person name="Soll D."/>
            <person name="Staggs R."/>
            <person name="Stansfield I."/>
            <person name="Stumpf M.P."/>
            <person name="Sudbery P.E."/>
            <person name="Srikantha T."/>
            <person name="Zeng Q."/>
            <person name="Berman J."/>
            <person name="Berriman M."/>
            <person name="Heitman J."/>
            <person name="Gow N.A."/>
            <person name="Lorenz M.C."/>
            <person name="Birren B.W."/>
            <person name="Kellis M."/>
            <person name="Cuomo C.A."/>
        </authorList>
    </citation>
    <scope>NUCLEOTIDE SEQUENCE [LARGE SCALE GENOMIC DNA]</scope>
    <source>
        <strain evidence="12">ATCC 11503 / BCRC 21390 / CBS 2605 / JCM 1781 / NBRC 1676 / NRRL YB-4239</strain>
    </source>
</reference>